<sequence>MWRSLVSSTKTYSTASKFKEKPNASEVLTRYLLQRDLPPWTSYFVKCNDIINDQRGFSHFNWAVKDKNYHILRTGCYPYIKYHCTCRPHKDLSAEDSLFRIIKIMNLGLPCLAYGIAAEFLISHREIVETSKGRVPIHFLYKEDIGAHF</sequence>
<name>E9GMQ1_DAPPU</name>
<dbReference type="HOGENOM" id="CLU_129379_0_0_1"/>
<keyword evidence="2" id="KW-1185">Reference proteome</keyword>
<evidence type="ECO:0000313" key="1">
    <source>
        <dbReference type="EMBL" id="EFX79255.1"/>
    </source>
</evidence>
<dbReference type="InParanoid" id="E9GMQ1"/>
<dbReference type="PANTHER" id="PTHR34651:SF1">
    <property type="entry name" value="SIMILAR TO ENSANGP00000021391"/>
    <property type="match status" value="1"/>
</dbReference>
<dbReference type="EMBL" id="GL732553">
    <property type="protein sequence ID" value="EFX79255.1"/>
    <property type="molecule type" value="Genomic_DNA"/>
</dbReference>
<organism evidence="1 2">
    <name type="scientific">Daphnia pulex</name>
    <name type="common">Water flea</name>
    <dbReference type="NCBI Taxonomy" id="6669"/>
    <lineage>
        <taxon>Eukaryota</taxon>
        <taxon>Metazoa</taxon>
        <taxon>Ecdysozoa</taxon>
        <taxon>Arthropoda</taxon>
        <taxon>Crustacea</taxon>
        <taxon>Branchiopoda</taxon>
        <taxon>Diplostraca</taxon>
        <taxon>Cladocera</taxon>
        <taxon>Anomopoda</taxon>
        <taxon>Daphniidae</taxon>
        <taxon>Daphnia</taxon>
    </lineage>
</organism>
<dbReference type="Proteomes" id="UP000000305">
    <property type="component" value="Unassembled WGS sequence"/>
</dbReference>
<reference evidence="1 2" key="1">
    <citation type="journal article" date="2011" name="Science">
        <title>The ecoresponsive genome of Daphnia pulex.</title>
        <authorList>
            <person name="Colbourne J.K."/>
            <person name="Pfrender M.E."/>
            <person name="Gilbert D."/>
            <person name="Thomas W.K."/>
            <person name="Tucker A."/>
            <person name="Oakley T.H."/>
            <person name="Tokishita S."/>
            <person name="Aerts A."/>
            <person name="Arnold G.J."/>
            <person name="Basu M.K."/>
            <person name="Bauer D.J."/>
            <person name="Caceres C.E."/>
            <person name="Carmel L."/>
            <person name="Casola C."/>
            <person name="Choi J.H."/>
            <person name="Detter J.C."/>
            <person name="Dong Q."/>
            <person name="Dusheyko S."/>
            <person name="Eads B.D."/>
            <person name="Frohlich T."/>
            <person name="Geiler-Samerotte K.A."/>
            <person name="Gerlach D."/>
            <person name="Hatcher P."/>
            <person name="Jogdeo S."/>
            <person name="Krijgsveld J."/>
            <person name="Kriventseva E.V."/>
            <person name="Kultz D."/>
            <person name="Laforsch C."/>
            <person name="Lindquist E."/>
            <person name="Lopez J."/>
            <person name="Manak J.R."/>
            <person name="Muller J."/>
            <person name="Pangilinan J."/>
            <person name="Patwardhan R.P."/>
            <person name="Pitluck S."/>
            <person name="Pritham E.J."/>
            <person name="Rechtsteiner A."/>
            <person name="Rho M."/>
            <person name="Rogozin I.B."/>
            <person name="Sakarya O."/>
            <person name="Salamov A."/>
            <person name="Schaack S."/>
            <person name="Shapiro H."/>
            <person name="Shiga Y."/>
            <person name="Skalitzky C."/>
            <person name="Smith Z."/>
            <person name="Souvorov A."/>
            <person name="Sung W."/>
            <person name="Tang Z."/>
            <person name="Tsuchiya D."/>
            <person name="Tu H."/>
            <person name="Vos H."/>
            <person name="Wang M."/>
            <person name="Wolf Y.I."/>
            <person name="Yamagata H."/>
            <person name="Yamada T."/>
            <person name="Ye Y."/>
            <person name="Shaw J.R."/>
            <person name="Andrews J."/>
            <person name="Crease T.J."/>
            <person name="Tang H."/>
            <person name="Lucas S.M."/>
            <person name="Robertson H.M."/>
            <person name="Bork P."/>
            <person name="Koonin E.V."/>
            <person name="Zdobnov E.M."/>
            <person name="Grigoriev I.V."/>
            <person name="Lynch M."/>
            <person name="Boore J.L."/>
        </authorList>
    </citation>
    <scope>NUCLEOTIDE SEQUENCE [LARGE SCALE GENOMIC DNA]</scope>
</reference>
<proteinExistence type="predicted"/>
<dbReference type="KEGG" id="dpx:DAPPUDRAFT_319751"/>
<dbReference type="PANTHER" id="PTHR34651">
    <property type="entry name" value="SIMILAR TO ENSANGP00000021391"/>
    <property type="match status" value="1"/>
</dbReference>
<dbReference type="OMA" id="KYHCTRR"/>
<dbReference type="AlphaFoldDB" id="E9GMQ1"/>
<dbReference type="FunCoup" id="E9GMQ1">
    <property type="interactions" value="50"/>
</dbReference>
<dbReference type="PhylomeDB" id="E9GMQ1"/>
<gene>
    <name evidence="1" type="ORF">DAPPUDRAFT_319751</name>
</gene>
<dbReference type="OrthoDB" id="9970237at2759"/>
<dbReference type="eggNOG" id="ENOG502S166">
    <property type="taxonomic scope" value="Eukaryota"/>
</dbReference>
<evidence type="ECO:0000313" key="2">
    <source>
        <dbReference type="Proteomes" id="UP000000305"/>
    </source>
</evidence>
<protein>
    <submittedName>
        <fullName evidence="1">Uncharacterized protein</fullName>
    </submittedName>
</protein>
<dbReference type="InterPro" id="IPR029245">
    <property type="entry name" value="DUF4528"/>
</dbReference>
<accession>E9GMQ1</accession>
<dbReference type="Pfam" id="PF15031">
    <property type="entry name" value="DUF4528"/>
    <property type="match status" value="1"/>
</dbReference>